<proteinExistence type="predicted"/>
<protein>
    <recommendedName>
        <fullName evidence="3">PRC-barrel domain-containing protein</fullName>
    </recommendedName>
</protein>
<name>A0A3Q9K7D4_9ACTN</name>
<evidence type="ECO:0000313" key="2">
    <source>
        <dbReference type="Proteomes" id="UP000275579"/>
    </source>
</evidence>
<dbReference type="RefSeq" id="WP_127152770.1">
    <property type="nucleotide sequence ID" value="NZ_CP029042.1"/>
</dbReference>
<evidence type="ECO:0000313" key="1">
    <source>
        <dbReference type="EMBL" id="AZS73831.1"/>
    </source>
</evidence>
<accession>A0A3Q9K7D4</accession>
<organism evidence="1 2">
    <name type="scientific">Streptomyces lydicus</name>
    <dbReference type="NCBI Taxonomy" id="47763"/>
    <lineage>
        <taxon>Bacteria</taxon>
        <taxon>Bacillati</taxon>
        <taxon>Actinomycetota</taxon>
        <taxon>Actinomycetes</taxon>
        <taxon>Kitasatosporales</taxon>
        <taxon>Streptomycetaceae</taxon>
        <taxon>Streptomyces</taxon>
    </lineage>
</organism>
<dbReference type="Proteomes" id="UP000275579">
    <property type="component" value="Chromosome"/>
</dbReference>
<gene>
    <name evidence="1" type="ORF">DDE74_25370</name>
</gene>
<dbReference type="EMBL" id="CP029042">
    <property type="protein sequence ID" value="AZS73831.1"/>
    <property type="molecule type" value="Genomic_DNA"/>
</dbReference>
<sequence length="74" mass="8185">MSDKKAPAVGTLTLDTRSGRVGRVMDFRWSHVQLRPPEGGIEWDARPEDLRPLGACDDLSSRVAERNAHSRSGL</sequence>
<dbReference type="AlphaFoldDB" id="A0A3Q9K7D4"/>
<evidence type="ECO:0008006" key="3">
    <source>
        <dbReference type="Google" id="ProtNLM"/>
    </source>
</evidence>
<reference evidence="1 2" key="1">
    <citation type="submission" date="2018-04" db="EMBL/GenBank/DDBJ databases">
        <title>Complete genome sequences of Streptomyces lydicus strain WYEC and characterization of antagonistic properties of biological control agents.</title>
        <authorList>
            <person name="Mariita R.M."/>
            <person name="Sello J.K."/>
        </authorList>
    </citation>
    <scope>NUCLEOTIDE SEQUENCE [LARGE SCALE GENOMIC DNA]</scope>
    <source>
        <strain evidence="1 2">WYEC 108</strain>
    </source>
</reference>